<evidence type="ECO:0000256" key="10">
    <source>
        <dbReference type="ARBA" id="ARBA00022827"/>
    </source>
</evidence>
<keyword evidence="12" id="KW-0511">Multifunctional enzyme</keyword>
<comment type="similarity">
    <text evidence="15">Belongs to the ribF family.</text>
</comment>
<dbReference type="Proteomes" id="UP000273675">
    <property type="component" value="Unassembled WGS sequence"/>
</dbReference>
<keyword evidence="5 15" id="KW-0288">FMN</keyword>
<dbReference type="AlphaFoldDB" id="A0A495DM49"/>
<dbReference type="GO" id="GO:0009398">
    <property type="term" value="P:FMN biosynthetic process"/>
    <property type="evidence" value="ECO:0007669"/>
    <property type="project" value="UniProtKB-UniRule"/>
</dbReference>
<comment type="pathway">
    <text evidence="2 15">Cofactor biosynthesis; FAD biosynthesis; FAD from FMN: step 1/1.</text>
</comment>
<dbReference type="GO" id="GO:0003919">
    <property type="term" value="F:FMN adenylyltransferase activity"/>
    <property type="evidence" value="ECO:0007669"/>
    <property type="project" value="UniProtKB-UniRule"/>
</dbReference>
<proteinExistence type="inferred from homology"/>
<dbReference type="InterPro" id="IPR015864">
    <property type="entry name" value="FAD_synthase"/>
</dbReference>
<dbReference type="InterPro" id="IPR023468">
    <property type="entry name" value="Riboflavin_kinase"/>
</dbReference>
<dbReference type="InterPro" id="IPR014729">
    <property type="entry name" value="Rossmann-like_a/b/a_fold"/>
</dbReference>
<dbReference type="PIRSF" id="PIRSF004491">
    <property type="entry name" value="FAD_Synth"/>
    <property type="match status" value="1"/>
</dbReference>
<evidence type="ECO:0000256" key="4">
    <source>
        <dbReference type="ARBA" id="ARBA00022630"/>
    </source>
</evidence>
<comment type="catalytic activity">
    <reaction evidence="13 15">
        <text>riboflavin + ATP = FMN + ADP + H(+)</text>
        <dbReference type="Rhea" id="RHEA:14357"/>
        <dbReference type="ChEBI" id="CHEBI:15378"/>
        <dbReference type="ChEBI" id="CHEBI:30616"/>
        <dbReference type="ChEBI" id="CHEBI:57986"/>
        <dbReference type="ChEBI" id="CHEBI:58210"/>
        <dbReference type="ChEBI" id="CHEBI:456216"/>
        <dbReference type="EC" id="2.7.1.26"/>
    </reaction>
</comment>
<dbReference type="OrthoDB" id="9803667at2"/>
<dbReference type="FunFam" id="2.40.30.30:FF:000003">
    <property type="entry name" value="Riboflavin biosynthesis protein"/>
    <property type="match status" value="1"/>
</dbReference>
<evidence type="ECO:0000256" key="14">
    <source>
        <dbReference type="ARBA" id="ARBA00049494"/>
    </source>
</evidence>
<organism evidence="17 18">
    <name type="scientific">Maricaulis maris</name>
    <dbReference type="NCBI Taxonomy" id="74318"/>
    <lineage>
        <taxon>Bacteria</taxon>
        <taxon>Pseudomonadati</taxon>
        <taxon>Pseudomonadota</taxon>
        <taxon>Alphaproteobacteria</taxon>
        <taxon>Maricaulales</taxon>
        <taxon>Maricaulaceae</taxon>
        <taxon>Maricaulis</taxon>
    </lineage>
</organism>
<dbReference type="NCBIfam" id="TIGR00083">
    <property type="entry name" value="ribF"/>
    <property type="match status" value="1"/>
</dbReference>
<dbReference type="GO" id="GO:0008531">
    <property type="term" value="F:riboflavin kinase activity"/>
    <property type="evidence" value="ECO:0007669"/>
    <property type="project" value="UniProtKB-UniRule"/>
</dbReference>
<dbReference type="Gene3D" id="2.40.30.30">
    <property type="entry name" value="Riboflavin kinase-like"/>
    <property type="match status" value="1"/>
</dbReference>
<comment type="caution">
    <text evidence="17">The sequence shown here is derived from an EMBL/GenBank/DDBJ whole genome shotgun (WGS) entry which is preliminary data.</text>
</comment>
<evidence type="ECO:0000259" key="16">
    <source>
        <dbReference type="SMART" id="SM00904"/>
    </source>
</evidence>
<dbReference type="InterPro" id="IPR002606">
    <property type="entry name" value="Riboflavin_kinase_bac"/>
</dbReference>
<evidence type="ECO:0000256" key="11">
    <source>
        <dbReference type="ARBA" id="ARBA00022840"/>
    </source>
</evidence>
<evidence type="ECO:0000256" key="13">
    <source>
        <dbReference type="ARBA" id="ARBA00047880"/>
    </source>
</evidence>
<dbReference type="FunFam" id="3.40.50.620:FF:000021">
    <property type="entry name" value="Riboflavin biosynthesis protein"/>
    <property type="match status" value="1"/>
</dbReference>
<keyword evidence="9 15" id="KW-0418">Kinase</keyword>
<dbReference type="GO" id="GO:0006747">
    <property type="term" value="P:FAD biosynthetic process"/>
    <property type="evidence" value="ECO:0007669"/>
    <property type="project" value="UniProtKB-UniRule"/>
</dbReference>
<dbReference type="SUPFAM" id="SSF82114">
    <property type="entry name" value="Riboflavin kinase-like"/>
    <property type="match status" value="1"/>
</dbReference>
<comment type="pathway">
    <text evidence="3 15">Cofactor biosynthesis; FMN biosynthesis; FMN from riboflavin (ATP route): step 1/1.</text>
</comment>
<keyword evidence="4 15" id="KW-0285">Flavoprotein</keyword>
<reference evidence="17 18" key="1">
    <citation type="submission" date="2018-10" db="EMBL/GenBank/DDBJ databases">
        <title>Genomic Encyclopedia of Type Strains, Phase IV (KMG-IV): sequencing the most valuable type-strain genomes for metagenomic binning, comparative biology and taxonomic classification.</title>
        <authorList>
            <person name="Goeker M."/>
        </authorList>
    </citation>
    <scope>NUCLEOTIDE SEQUENCE [LARGE SCALE GENOMIC DNA]</scope>
    <source>
        <strain evidence="17 18">DSM 4734</strain>
    </source>
</reference>
<dbReference type="NCBIfam" id="NF004160">
    <property type="entry name" value="PRK05627.1-3"/>
    <property type="match status" value="1"/>
</dbReference>
<keyword evidence="8 15" id="KW-0547">Nucleotide-binding</keyword>
<dbReference type="UniPathway" id="UPA00276">
    <property type="reaction ID" value="UER00406"/>
</dbReference>
<dbReference type="InterPro" id="IPR023465">
    <property type="entry name" value="Riboflavin_kinase_dom_sf"/>
</dbReference>
<dbReference type="GO" id="GO:0009231">
    <property type="term" value="P:riboflavin biosynthetic process"/>
    <property type="evidence" value="ECO:0007669"/>
    <property type="project" value="InterPro"/>
</dbReference>
<comment type="function">
    <text evidence="1">Catalyzes the phosphorylation of riboflavin to FMN followed by the adenylation of FMN to FAD.</text>
</comment>
<gene>
    <name evidence="17" type="ORF">C7435_0427</name>
</gene>
<dbReference type="EC" id="2.7.1.26" evidence="15"/>
<accession>A0A495DM49</accession>
<sequence length="314" mass="33560">MRILRGHNQLPGDSRGAVIALGNFDGVHMGHRHVIALAGGLAGSLKAPLGAALFDPHPRRFFAPDAPTFRLMSETRRNRILESLGVEQLHILPFSMDMARMTPAEFVGDVLADGLGIAGIVTGEDFRFGAGRAGATDDLARLCADHGIATAFAELHGNGADKVSSTRIRKAIHDGDMRAAETLLGTPWAVEGIVQRGDQRGRTIGFPTANLTLGDYVRPDYGVYAVRVGVDGDSPSIAAVANIGKRPTVDGVTELLEIHLLDWSGDLYGRKLEVEFFDHLRSEKRFDGLEALKAQIAEDAIAARKVLSGLSGPA</sequence>
<evidence type="ECO:0000256" key="1">
    <source>
        <dbReference type="ARBA" id="ARBA00002121"/>
    </source>
</evidence>
<dbReference type="Pfam" id="PF01687">
    <property type="entry name" value="Flavokinase"/>
    <property type="match status" value="1"/>
</dbReference>
<dbReference type="EC" id="2.7.7.2" evidence="15"/>
<evidence type="ECO:0000256" key="9">
    <source>
        <dbReference type="ARBA" id="ARBA00022777"/>
    </source>
</evidence>
<evidence type="ECO:0000313" key="17">
    <source>
        <dbReference type="EMBL" id="RKR03984.1"/>
    </source>
</evidence>
<evidence type="ECO:0000256" key="5">
    <source>
        <dbReference type="ARBA" id="ARBA00022643"/>
    </source>
</evidence>
<dbReference type="PANTHER" id="PTHR22749:SF6">
    <property type="entry name" value="RIBOFLAVIN KINASE"/>
    <property type="match status" value="1"/>
</dbReference>
<dbReference type="InterPro" id="IPR015865">
    <property type="entry name" value="Riboflavin_kinase_bac/euk"/>
</dbReference>
<dbReference type="CDD" id="cd02064">
    <property type="entry name" value="FAD_synthetase_N"/>
    <property type="match status" value="1"/>
</dbReference>
<dbReference type="EMBL" id="RBIM01000001">
    <property type="protein sequence ID" value="RKR03984.1"/>
    <property type="molecule type" value="Genomic_DNA"/>
</dbReference>
<dbReference type="SMART" id="SM00904">
    <property type="entry name" value="Flavokinase"/>
    <property type="match status" value="1"/>
</dbReference>
<keyword evidence="11 15" id="KW-0067">ATP-binding</keyword>
<evidence type="ECO:0000256" key="12">
    <source>
        <dbReference type="ARBA" id="ARBA00023268"/>
    </source>
</evidence>
<dbReference type="GO" id="GO:0005524">
    <property type="term" value="F:ATP binding"/>
    <property type="evidence" value="ECO:0007669"/>
    <property type="project" value="UniProtKB-UniRule"/>
</dbReference>
<dbReference type="Pfam" id="PF06574">
    <property type="entry name" value="FAD_syn"/>
    <property type="match status" value="1"/>
</dbReference>
<dbReference type="RefSeq" id="WP_121209838.1">
    <property type="nucleotide sequence ID" value="NZ_RBIM01000001.1"/>
</dbReference>
<keyword evidence="10 15" id="KW-0274">FAD</keyword>
<evidence type="ECO:0000256" key="7">
    <source>
        <dbReference type="ARBA" id="ARBA00022695"/>
    </source>
</evidence>
<name>A0A495DM49_9PROT</name>
<evidence type="ECO:0000313" key="18">
    <source>
        <dbReference type="Proteomes" id="UP000273675"/>
    </source>
</evidence>
<evidence type="ECO:0000256" key="15">
    <source>
        <dbReference type="PIRNR" id="PIRNR004491"/>
    </source>
</evidence>
<keyword evidence="7 15" id="KW-0548">Nucleotidyltransferase</keyword>
<keyword evidence="6 15" id="KW-0808">Transferase</keyword>
<dbReference type="SUPFAM" id="SSF52374">
    <property type="entry name" value="Nucleotidylyl transferase"/>
    <property type="match status" value="1"/>
</dbReference>
<dbReference type="PANTHER" id="PTHR22749">
    <property type="entry name" value="RIBOFLAVIN KINASE/FMN ADENYLYLTRANSFERASE"/>
    <property type="match status" value="1"/>
</dbReference>
<evidence type="ECO:0000256" key="2">
    <source>
        <dbReference type="ARBA" id="ARBA00004726"/>
    </source>
</evidence>
<comment type="catalytic activity">
    <reaction evidence="14 15">
        <text>FMN + ATP + H(+) = FAD + diphosphate</text>
        <dbReference type="Rhea" id="RHEA:17237"/>
        <dbReference type="ChEBI" id="CHEBI:15378"/>
        <dbReference type="ChEBI" id="CHEBI:30616"/>
        <dbReference type="ChEBI" id="CHEBI:33019"/>
        <dbReference type="ChEBI" id="CHEBI:57692"/>
        <dbReference type="ChEBI" id="CHEBI:58210"/>
        <dbReference type="EC" id="2.7.7.2"/>
    </reaction>
</comment>
<feature type="domain" description="Riboflavin kinase" evidence="16">
    <location>
        <begin position="183"/>
        <end position="308"/>
    </location>
</feature>
<dbReference type="UniPathway" id="UPA00277">
    <property type="reaction ID" value="UER00407"/>
</dbReference>
<protein>
    <recommendedName>
        <fullName evidence="15">Riboflavin biosynthesis protein</fullName>
    </recommendedName>
    <domain>
        <recommendedName>
            <fullName evidence="15">Riboflavin kinase</fullName>
            <ecNumber evidence="15">2.7.1.26</ecNumber>
        </recommendedName>
        <alternativeName>
            <fullName evidence="15">Flavokinase</fullName>
        </alternativeName>
    </domain>
    <domain>
        <recommendedName>
            <fullName evidence="15">FMN adenylyltransferase</fullName>
            <ecNumber evidence="15">2.7.7.2</ecNumber>
        </recommendedName>
        <alternativeName>
            <fullName evidence="15">FAD pyrophosphorylase</fullName>
        </alternativeName>
        <alternativeName>
            <fullName evidence="15">FAD synthase</fullName>
        </alternativeName>
    </domain>
</protein>
<dbReference type="Gene3D" id="3.40.50.620">
    <property type="entry name" value="HUPs"/>
    <property type="match status" value="1"/>
</dbReference>
<evidence type="ECO:0000256" key="8">
    <source>
        <dbReference type="ARBA" id="ARBA00022741"/>
    </source>
</evidence>
<evidence type="ECO:0000256" key="3">
    <source>
        <dbReference type="ARBA" id="ARBA00005201"/>
    </source>
</evidence>
<evidence type="ECO:0000256" key="6">
    <source>
        <dbReference type="ARBA" id="ARBA00022679"/>
    </source>
</evidence>